<reference evidence="1 2" key="1">
    <citation type="journal article" date="2023" name="BMC Biol.">
        <title>The compact genome of the sponge Oopsacas minuta (Hexactinellida) is lacking key metazoan core genes.</title>
        <authorList>
            <person name="Santini S."/>
            <person name="Schenkelaars Q."/>
            <person name="Jourda C."/>
            <person name="Duchesne M."/>
            <person name="Belahbib H."/>
            <person name="Rocher C."/>
            <person name="Selva M."/>
            <person name="Riesgo A."/>
            <person name="Vervoort M."/>
            <person name="Leys S.P."/>
            <person name="Kodjabachian L."/>
            <person name="Le Bivic A."/>
            <person name="Borchiellini C."/>
            <person name="Claverie J.M."/>
            <person name="Renard E."/>
        </authorList>
    </citation>
    <scope>NUCLEOTIDE SEQUENCE [LARGE SCALE GENOMIC DNA]</scope>
    <source>
        <strain evidence="1">SPO-2</strain>
    </source>
</reference>
<evidence type="ECO:0000313" key="2">
    <source>
        <dbReference type="Proteomes" id="UP001165289"/>
    </source>
</evidence>
<evidence type="ECO:0000313" key="1">
    <source>
        <dbReference type="EMBL" id="KAI6647925.1"/>
    </source>
</evidence>
<accession>A0AAV7JGA5</accession>
<dbReference type="AlphaFoldDB" id="A0AAV7JGA5"/>
<name>A0AAV7JGA5_9METZ</name>
<comment type="caution">
    <text evidence="1">The sequence shown here is derived from an EMBL/GenBank/DDBJ whole genome shotgun (WGS) entry which is preliminary data.</text>
</comment>
<gene>
    <name evidence="1" type="ORF">LOD99_8386</name>
</gene>
<dbReference type="EMBL" id="JAKMXF010000335">
    <property type="protein sequence ID" value="KAI6647925.1"/>
    <property type="molecule type" value="Genomic_DNA"/>
</dbReference>
<protein>
    <recommendedName>
        <fullName evidence="3">Exocyst subunit Exo70 family protein</fullName>
    </recommendedName>
</protein>
<sequence>MNNSAEIQMYHLKFISTNIVERLQKTFNAFKSINILSVLQTDLYSKLQQSLSVAINLTKCEFISKMNTKIQIMLFEGFQQIKQDFTHTASSKRALMRLKLGLYQPVSVVLLNECTSFHFEIVSLIFAFLDNEKIIYKLANLGMSTIVNTIIETLIQFHVIISISSDEAIVSAFHEKAAKWALNQLQAPLHDLMLMIKMSSEYHGNYLFNCEFLCREGVRRINTNMYPELDAGMKLWLIELVNGIKKDINSSPIWAFNEDLNELETAFTNMRKISEKEVEGWIKFAVDSESKVGSYMPRYITEKDRSDFRAKFKNYIKEFKRELLKTKSSGKDGSKQEPKIIEKLEKPIQLLENL</sequence>
<proteinExistence type="predicted"/>
<dbReference type="Proteomes" id="UP001165289">
    <property type="component" value="Unassembled WGS sequence"/>
</dbReference>
<evidence type="ECO:0008006" key="3">
    <source>
        <dbReference type="Google" id="ProtNLM"/>
    </source>
</evidence>
<organism evidence="1 2">
    <name type="scientific">Oopsacas minuta</name>
    <dbReference type="NCBI Taxonomy" id="111878"/>
    <lineage>
        <taxon>Eukaryota</taxon>
        <taxon>Metazoa</taxon>
        <taxon>Porifera</taxon>
        <taxon>Hexactinellida</taxon>
        <taxon>Hexasterophora</taxon>
        <taxon>Lyssacinosida</taxon>
        <taxon>Leucopsacidae</taxon>
        <taxon>Oopsacas</taxon>
    </lineage>
</organism>
<keyword evidence="2" id="KW-1185">Reference proteome</keyword>